<accession>A0ABV8RT03</accession>
<proteinExistence type="predicted"/>
<organism evidence="1 2">
    <name type="scientific">Novosphingobium tardum</name>
    <dbReference type="NCBI Taxonomy" id="1538021"/>
    <lineage>
        <taxon>Bacteria</taxon>
        <taxon>Pseudomonadati</taxon>
        <taxon>Pseudomonadota</taxon>
        <taxon>Alphaproteobacteria</taxon>
        <taxon>Sphingomonadales</taxon>
        <taxon>Sphingomonadaceae</taxon>
        <taxon>Novosphingobium</taxon>
    </lineage>
</organism>
<protein>
    <submittedName>
        <fullName evidence="1">Uncharacterized protein</fullName>
    </submittedName>
</protein>
<evidence type="ECO:0000313" key="1">
    <source>
        <dbReference type="EMBL" id="MFC4295466.1"/>
    </source>
</evidence>
<reference evidence="2" key="1">
    <citation type="journal article" date="2019" name="Int. J. Syst. Evol. Microbiol.">
        <title>The Global Catalogue of Microorganisms (GCM) 10K type strain sequencing project: providing services to taxonomists for standard genome sequencing and annotation.</title>
        <authorList>
            <consortium name="The Broad Institute Genomics Platform"/>
            <consortium name="The Broad Institute Genome Sequencing Center for Infectious Disease"/>
            <person name="Wu L."/>
            <person name="Ma J."/>
        </authorList>
    </citation>
    <scope>NUCLEOTIDE SEQUENCE [LARGE SCALE GENOMIC DNA]</scope>
    <source>
        <strain evidence="2">CGMCC 1.12989</strain>
    </source>
</reference>
<name>A0ABV8RT03_9SPHN</name>
<comment type="caution">
    <text evidence="1">The sequence shown here is derived from an EMBL/GenBank/DDBJ whole genome shotgun (WGS) entry which is preliminary data.</text>
</comment>
<gene>
    <name evidence="1" type="ORF">ACFO0A_10410</name>
</gene>
<dbReference type="RefSeq" id="WP_379538939.1">
    <property type="nucleotide sequence ID" value="NZ_JBHSDR010000006.1"/>
</dbReference>
<sequence length="62" mass="7184">MTEHCVNLTEDQGRFLVAVMPPCNDYPPQIFPDYRQARGFAAGIRLCRRWPIHDHTREADNG</sequence>
<evidence type="ECO:0000313" key="2">
    <source>
        <dbReference type="Proteomes" id="UP001595828"/>
    </source>
</evidence>
<keyword evidence="2" id="KW-1185">Reference proteome</keyword>
<dbReference type="EMBL" id="JBHSDR010000006">
    <property type="protein sequence ID" value="MFC4295466.1"/>
    <property type="molecule type" value="Genomic_DNA"/>
</dbReference>
<dbReference type="Proteomes" id="UP001595828">
    <property type="component" value="Unassembled WGS sequence"/>
</dbReference>